<gene>
    <name evidence="1" type="ORF">OXD698_LOCUS5918</name>
</gene>
<comment type="caution">
    <text evidence="1">The sequence shown here is derived from an EMBL/GenBank/DDBJ whole genome shotgun (WGS) entry which is preliminary data.</text>
</comment>
<proteinExistence type="predicted"/>
<name>A0A818ML78_9BILA</name>
<protein>
    <submittedName>
        <fullName evidence="1">Uncharacterized protein</fullName>
    </submittedName>
</protein>
<evidence type="ECO:0000313" key="1">
    <source>
        <dbReference type="EMBL" id="CAF3591151.1"/>
    </source>
</evidence>
<reference evidence="1" key="1">
    <citation type="submission" date="2021-02" db="EMBL/GenBank/DDBJ databases">
        <authorList>
            <person name="Nowell W R."/>
        </authorList>
    </citation>
    <scope>NUCLEOTIDE SEQUENCE</scope>
</reference>
<organism evidence="1 2">
    <name type="scientific">Adineta steineri</name>
    <dbReference type="NCBI Taxonomy" id="433720"/>
    <lineage>
        <taxon>Eukaryota</taxon>
        <taxon>Metazoa</taxon>
        <taxon>Spiralia</taxon>
        <taxon>Gnathifera</taxon>
        <taxon>Rotifera</taxon>
        <taxon>Eurotatoria</taxon>
        <taxon>Bdelloidea</taxon>
        <taxon>Adinetida</taxon>
        <taxon>Adinetidae</taxon>
        <taxon>Adineta</taxon>
    </lineage>
</organism>
<sequence length="144" mass="16067">MDGVAAYANVFSDEFNRMGVVLHNTNKDKYAKYGLDEYNLAPGQLLFHPGPNNTRACIRFTVPSADTYHIDAVFFTTAGPEIPGPSTDIHLSINNVENLKQIDLARLLNIKNREGIVKLLNNELPVCTVNYDDNYPSAPELQEK</sequence>
<evidence type="ECO:0000313" key="2">
    <source>
        <dbReference type="Proteomes" id="UP000663844"/>
    </source>
</evidence>
<dbReference type="AlphaFoldDB" id="A0A818ML78"/>
<dbReference type="Proteomes" id="UP000663844">
    <property type="component" value="Unassembled WGS sequence"/>
</dbReference>
<accession>A0A818ML78</accession>
<dbReference type="EMBL" id="CAJOAZ010000249">
    <property type="protein sequence ID" value="CAF3591151.1"/>
    <property type="molecule type" value="Genomic_DNA"/>
</dbReference>